<gene>
    <name evidence="3" type="ORF">B1A74_08080</name>
</gene>
<feature type="domain" description="Retropepsin-like aspartic endopeptidase" evidence="2">
    <location>
        <begin position="3"/>
        <end position="132"/>
    </location>
</feature>
<dbReference type="PANTHER" id="PTHR38037:SF2">
    <property type="entry name" value="ATP-DEPENDENT ZINC PROTEASE DOMAIN-CONTAINING PROTEIN-RELATED"/>
    <property type="match status" value="1"/>
</dbReference>
<dbReference type="InterPro" id="IPR021109">
    <property type="entry name" value="Peptidase_aspartic_dom_sf"/>
</dbReference>
<dbReference type="Proteomes" id="UP000189177">
    <property type="component" value="Unassembled WGS sequence"/>
</dbReference>
<evidence type="ECO:0000256" key="1">
    <source>
        <dbReference type="SAM" id="MobiDB-lite"/>
    </source>
</evidence>
<evidence type="ECO:0000313" key="3">
    <source>
        <dbReference type="EMBL" id="OOC10023.1"/>
    </source>
</evidence>
<dbReference type="PANTHER" id="PTHR38037">
    <property type="entry name" value="ZN_PROTEASE DOMAIN-CONTAINING PROTEIN"/>
    <property type="match status" value="1"/>
</dbReference>
<dbReference type="InterPro" id="IPR008503">
    <property type="entry name" value="Asp_endopeptidase"/>
</dbReference>
<dbReference type="Gene3D" id="2.40.70.10">
    <property type="entry name" value="Acid Proteases"/>
    <property type="match status" value="1"/>
</dbReference>
<dbReference type="EMBL" id="MUZR01000027">
    <property type="protein sequence ID" value="OOC10023.1"/>
    <property type="molecule type" value="Genomic_DNA"/>
</dbReference>
<keyword evidence="4" id="KW-1185">Reference proteome</keyword>
<evidence type="ECO:0000259" key="2">
    <source>
        <dbReference type="Pfam" id="PF05618"/>
    </source>
</evidence>
<dbReference type="STRING" id="252474.B1A74_08080"/>
<feature type="region of interest" description="Disordered" evidence="1">
    <location>
        <begin position="129"/>
        <end position="150"/>
    </location>
</feature>
<proteinExistence type="predicted"/>
<comment type="caution">
    <text evidence="3">The sequence shown here is derived from an EMBL/GenBank/DDBJ whole genome shotgun (WGS) entry which is preliminary data.</text>
</comment>
<organism evidence="3 4">
    <name type="scientific">Thioalkalivibrio halophilus</name>
    <dbReference type="NCBI Taxonomy" id="252474"/>
    <lineage>
        <taxon>Bacteria</taxon>
        <taxon>Pseudomonadati</taxon>
        <taxon>Pseudomonadota</taxon>
        <taxon>Gammaproteobacteria</taxon>
        <taxon>Chromatiales</taxon>
        <taxon>Ectothiorhodospiraceae</taxon>
        <taxon>Thioalkalivibrio</taxon>
    </lineage>
</organism>
<accession>A0A1V2ZYW4</accession>
<dbReference type="Pfam" id="PF05618">
    <property type="entry name" value="Zn_protease"/>
    <property type="match status" value="1"/>
</dbReference>
<evidence type="ECO:0000313" key="4">
    <source>
        <dbReference type="Proteomes" id="UP000189177"/>
    </source>
</evidence>
<dbReference type="AlphaFoldDB" id="A0A1V2ZYW4"/>
<dbReference type="SUPFAM" id="SSF50630">
    <property type="entry name" value="Acid proteases"/>
    <property type="match status" value="1"/>
</dbReference>
<sequence length="150" mass="16903">MTILGTVEDATILEEDITLEGRLDTGATSSSLNALQQETFERDDAEWIRFEIIDPHNEDARITLERPIERSARIRQHSGELDERHVVRLELCLGDRKIEADTTLVDRTELTYQLLVGRSHMAGHILVDSGNEHLLPPDCPADEDSSDADE</sequence>
<feature type="compositionally biased region" description="Acidic residues" evidence="1">
    <location>
        <begin position="140"/>
        <end position="150"/>
    </location>
</feature>
<protein>
    <recommendedName>
        <fullName evidence="2">Retropepsin-like aspartic endopeptidase domain-containing protein</fullName>
    </recommendedName>
</protein>
<name>A0A1V2ZYW4_9GAMM</name>
<reference evidence="3 4" key="1">
    <citation type="submission" date="2017-02" db="EMBL/GenBank/DDBJ databases">
        <title>Genomic diversity within the haloalkaliphilic genus Thioalkalivibrio.</title>
        <authorList>
            <person name="Ahn A.-C."/>
            <person name="Meier-Kolthoff J."/>
            <person name="Overmars L."/>
            <person name="Richter M."/>
            <person name="Woyke T."/>
            <person name="Sorokin D.Y."/>
            <person name="Muyzer G."/>
        </authorList>
    </citation>
    <scope>NUCLEOTIDE SEQUENCE [LARGE SCALE GENOMIC DNA]</scope>
    <source>
        <strain evidence="3 4">HL17</strain>
    </source>
</reference>